<organism evidence="1 2">
    <name type="scientific">Salinibacter ruber</name>
    <dbReference type="NCBI Taxonomy" id="146919"/>
    <lineage>
        <taxon>Bacteria</taxon>
        <taxon>Pseudomonadati</taxon>
        <taxon>Rhodothermota</taxon>
        <taxon>Rhodothermia</taxon>
        <taxon>Rhodothermales</taxon>
        <taxon>Salinibacteraceae</taxon>
        <taxon>Salinibacter</taxon>
    </lineage>
</organism>
<evidence type="ECO:0000313" key="1">
    <source>
        <dbReference type="EMBL" id="MCS3710958.1"/>
    </source>
</evidence>
<protein>
    <recommendedName>
        <fullName evidence="3">Capsule polysaccharide biosynthesis protein</fullName>
    </recommendedName>
</protein>
<dbReference type="Proteomes" id="UP001155057">
    <property type="component" value="Unassembled WGS sequence"/>
</dbReference>
<sequence>MSQRIVFFTGRTQIKDCSKIAKALNEKRSVKTTLVTLGEYNKVRGEKENSFGRVKDILPDIDIDITEEQAEKDQNLLNHLSSIVGAQFLGRAIASDRYIGAMRPTGTWYKDHPLYWNRRRIHAFIARTAIKIFRYLKTTRPNAVFVESSSALYCVTRELCKSLGINSFYISSPRVWSNRIYTETENDFLWLECRDKYSLLSSRGIDTSLRKLSEKRLLEFRAKQSQPDYHSNSTSETASILDNLKVSEIVRYAKLWVRFINEPWRKNPRSYVSKFLSPVGLIKRYIQRKRSEEIYNDIVDIEPDLEKPYVVYFLHVQPEATVDFMAQRYMDQISTIRNISALLPPDIPLYVKEHNPMVGRRTSEFYAELFHIPNVVLVNHDIHSHIYIKSSEAVVTLTGTPGLESVLYGVPSIALGNVFYSVFDGVYDAENWEEVRAILSAIPDGLNKPTTDDAVRILASTYSASSPGVWPPDTEKSPELTRKTADVFYSMLG</sequence>
<proteinExistence type="predicted"/>
<comment type="caution">
    <text evidence="1">The sequence shown here is derived from an EMBL/GenBank/DDBJ whole genome shotgun (WGS) entry which is preliminary data.</text>
</comment>
<dbReference type="EMBL" id="JANUAE010000009">
    <property type="protein sequence ID" value="MCS3710958.1"/>
    <property type="molecule type" value="Genomic_DNA"/>
</dbReference>
<gene>
    <name evidence="1" type="ORF">GGP61_002584</name>
</gene>
<dbReference type="Pfam" id="PF05159">
    <property type="entry name" value="Capsule_synth"/>
    <property type="match status" value="1"/>
</dbReference>
<dbReference type="RefSeq" id="WP_259124247.1">
    <property type="nucleotide sequence ID" value="NZ_JANUAE010000009.1"/>
</dbReference>
<accession>A0A9X2QEG1</accession>
<name>A0A9X2QEG1_9BACT</name>
<dbReference type="GO" id="GO:0015774">
    <property type="term" value="P:polysaccharide transport"/>
    <property type="evidence" value="ECO:0007669"/>
    <property type="project" value="InterPro"/>
</dbReference>
<evidence type="ECO:0000313" key="2">
    <source>
        <dbReference type="Proteomes" id="UP001155057"/>
    </source>
</evidence>
<dbReference type="InterPro" id="IPR007833">
    <property type="entry name" value="Capsule_polysaccharide_synth"/>
</dbReference>
<dbReference type="AlphaFoldDB" id="A0A9X2QEG1"/>
<reference evidence="1" key="1">
    <citation type="submission" date="2022-08" db="EMBL/GenBank/DDBJ databases">
        <title>Genomic Encyclopedia of Type Strains, Phase V (KMG-V): Genome sequencing to study the core and pangenomes of soil and plant-associated prokaryotes.</title>
        <authorList>
            <person name="Whitman W."/>
        </authorList>
    </citation>
    <scope>NUCLEOTIDE SEQUENCE</scope>
    <source>
        <strain evidence="1">SP3049</strain>
    </source>
</reference>
<dbReference type="GO" id="GO:0000271">
    <property type="term" value="P:polysaccharide biosynthetic process"/>
    <property type="evidence" value="ECO:0007669"/>
    <property type="project" value="InterPro"/>
</dbReference>
<evidence type="ECO:0008006" key="3">
    <source>
        <dbReference type="Google" id="ProtNLM"/>
    </source>
</evidence>
<dbReference type="SUPFAM" id="SSF53756">
    <property type="entry name" value="UDP-Glycosyltransferase/glycogen phosphorylase"/>
    <property type="match status" value="1"/>
</dbReference>